<keyword evidence="3" id="KW-1185">Reference proteome</keyword>
<evidence type="ECO:0000256" key="1">
    <source>
        <dbReference type="SAM" id="MobiDB-lite"/>
    </source>
</evidence>
<evidence type="ECO:0000313" key="2">
    <source>
        <dbReference type="EMBL" id="KOB76019.1"/>
    </source>
</evidence>
<accession>A0A0L7LKX7</accession>
<proteinExistence type="predicted"/>
<name>A0A0L7LKX7_OPEBR</name>
<feature type="compositionally biased region" description="Polar residues" evidence="1">
    <location>
        <begin position="101"/>
        <end position="110"/>
    </location>
</feature>
<feature type="compositionally biased region" description="Polar residues" evidence="1">
    <location>
        <begin position="1"/>
        <end position="16"/>
    </location>
</feature>
<gene>
    <name evidence="2" type="ORF">OBRU01_06518</name>
</gene>
<organism evidence="2 3">
    <name type="scientific">Operophtera brumata</name>
    <name type="common">Winter moth</name>
    <name type="synonym">Phalaena brumata</name>
    <dbReference type="NCBI Taxonomy" id="104452"/>
    <lineage>
        <taxon>Eukaryota</taxon>
        <taxon>Metazoa</taxon>
        <taxon>Ecdysozoa</taxon>
        <taxon>Arthropoda</taxon>
        <taxon>Hexapoda</taxon>
        <taxon>Insecta</taxon>
        <taxon>Pterygota</taxon>
        <taxon>Neoptera</taxon>
        <taxon>Endopterygota</taxon>
        <taxon>Lepidoptera</taxon>
        <taxon>Glossata</taxon>
        <taxon>Ditrysia</taxon>
        <taxon>Geometroidea</taxon>
        <taxon>Geometridae</taxon>
        <taxon>Larentiinae</taxon>
        <taxon>Operophtera</taxon>
    </lineage>
</organism>
<protein>
    <submittedName>
        <fullName evidence="2">Syndecan</fullName>
    </submittedName>
</protein>
<feature type="compositionally biased region" description="Basic and acidic residues" evidence="1">
    <location>
        <begin position="156"/>
        <end position="178"/>
    </location>
</feature>
<comment type="caution">
    <text evidence="2">The sequence shown here is derived from an EMBL/GenBank/DDBJ whole genome shotgun (WGS) entry which is preliminary data.</text>
</comment>
<dbReference type="EMBL" id="JTDY01000750">
    <property type="protein sequence ID" value="KOB76019.1"/>
    <property type="molecule type" value="Genomic_DNA"/>
</dbReference>
<dbReference type="Proteomes" id="UP000037510">
    <property type="component" value="Unassembled WGS sequence"/>
</dbReference>
<feature type="region of interest" description="Disordered" evidence="1">
    <location>
        <begin position="1"/>
        <end position="212"/>
    </location>
</feature>
<evidence type="ECO:0000313" key="3">
    <source>
        <dbReference type="Proteomes" id="UP000037510"/>
    </source>
</evidence>
<feature type="compositionally biased region" description="Acidic residues" evidence="1">
    <location>
        <begin position="41"/>
        <end position="54"/>
    </location>
</feature>
<dbReference type="AlphaFoldDB" id="A0A0L7LKX7"/>
<sequence length="243" mass="26183">MSLQTEGVDTTGSSPLITRAELQHDQQDQDDQPLAAKEPYADDDDDGSGVEPDESSGSGWGAGPGPDDEDGRGSGDSGRLPIEIPEDDEDFAPRHQITYVAASSTPSPVYSETPEPVLPVEPAQPEELPTPPPTTTEPLIPRLRVLNVDFPNVLKPKTEYEDSKERSGTGEEPPRPEQTDISISGEDSAPSPDHDQAGSNVNTESRPPDNVVYTIMNNKVEDRATSFFAQPGILAGETFYHYA</sequence>
<reference evidence="2 3" key="1">
    <citation type="journal article" date="2015" name="Genome Biol. Evol.">
        <title>The genome of winter moth (Operophtera brumata) provides a genomic perspective on sexual dimorphism and phenology.</title>
        <authorList>
            <person name="Derks M.F."/>
            <person name="Smit S."/>
            <person name="Salis L."/>
            <person name="Schijlen E."/>
            <person name="Bossers A."/>
            <person name="Mateman C."/>
            <person name="Pijl A.S."/>
            <person name="de Ridder D."/>
            <person name="Groenen M.A."/>
            <person name="Visser M.E."/>
            <person name="Megens H.J."/>
        </authorList>
    </citation>
    <scope>NUCLEOTIDE SEQUENCE [LARGE SCALE GENOMIC DNA]</scope>
    <source>
        <strain evidence="2">WM2013NL</strain>
        <tissue evidence="2">Head and thorax</tissue>
    </source>
</reference>